<dbReference type="AlphaFoldDB" id="A0A2K2FTJ1"/>
<protein>
    <submittedName>
        <fullName evidence="3">Transposase</fullName>
    </submittedName>
</protein>
<sequence length="344" mass="37717">MSEVITIGLDIAKNSFHAHGADERGETVFSRKLSRSKLLEFFANQPACLVAMEACGGAHHWARQLAQLGHEVRLIPPTYVKPFVKRHKNDAIDAEAICEAAQRPGMRFVSIKTEEQQAAGMVFRTRDLLVRQRTQLINALRGHLAEYGWVAPRGVAQATMLADLLDEDEMASSLPEPARAMLRVMTEMLDQLDHRITGLDKEIARRAREDEVARRLMTIPGIGPIAATAIVALAPQAASFTKGRDFAAWLGLAPLQHSTGGKQKLGRISKMGERTIRRLLIIGGSAVVRQATVRGAPAGSWLEGMLARKPRMLVSVAPANKMARIAWALMTKREDYKAPVAVAA</sequence>
<dbReference type="InterPro" id="IPR003346">
    <property type="entry name" value="Transposase_20"/>
</dbReference>
<organism evidence="3 4">
    <name type="scientific">Novosphingobium guangzhouense</name>
    <dbReference type="NCBI Taxonomy" id="1850347"/>
    <lineage>
        <taxon>Bacteria</taxon>
        <taxon>Pseudomonadati</taxon>
        <taxon>Pseudomonadota</taxon>
        <taxon>Alphaproteobacteria</taxon>
        <taxon>Sphingomonadales</taxon>
        <taxon>Sphingomonadaceae</taxon>
        <taxon>Novosphingobium</taxon>
    </lineage>
</organism>
<dbReference type="OrthoDB" id="5289737at2"/>
<accession>A0A2K2FTJ1</accession>
<comment type="caution">
    <text evidence="3">The sequence shown here is derived from an EMBL/GenBank/DDBJ whole genome shotgun (WGS) entry which is preliminary data.</text>
</comment>
<dbReference type="InterPro" id="IPR047650">
    <property type="entry name" value="Transpos_IS110"/>
</dbReference>
<gene>
    <name evidence="3" type="ORF">A8V01_26855</name>
</gene>
<dbReference type="Pfam" id="PF02371">
    <property type="entry name" value="Transposase_20"/>
    <property type="match status" value="1"/>
</dbReference>
<reference evidence="3 4" key="1">
    <citation type="submission" date="2016-05" db="EMBL/GenBank/DDBJ databases">
        <title>Complete genome sequence of Novosphingobium guangzhouense SA925(T).</title>
        <authorList>
            <person name="Sha S."/>
        </authorList>
    </citation>
    <scope>NUCLEOTIDE SEQUENCE [LARGE SCALE GENOMIC DNA]</scope>
    <source>
        <strain evidence="3 4">SA925</strain>
    </source>
</reference>
<evidence type="ECO:0000259" key="1">
    <source>
        <dbReference type="Pfam" id="PF01548"/>
    </source>
</evidence>
<dbReference type="GO" id="GO:0003677">
    <property type="term" value="F:DNA binding"/>
    <property type="evidence" value="ECO:0007669"/>
    <property type="project" value="InterPro"/>
</dbReference>
<dbReference type="InterPro" id="IPR002525">
    <property type="entry name" value="Transp_IS110-like_N"/>
</dbReference>
<evidence type="ECO:0000259" key="2">
    <source>
        <dbReference type="Pfam" id="PF02371"/>
    </source>
</evidence>
<dbReference type="PANTHER" id="PTHR33055">
    <property type="entry name" value="TRANSPOSASE FOR INSERTION SEQUENCE ELEMENT IS1111A"/>
    <property type="match status" value="1"/>
</dbReference>
<dbReference type="GO" id="GO:0006313">
    <property type="term" value="P:DNA transposition"/>
    <property type="evidence" value="ECO:0007669"/>
    <property type="project" value="InterPro"/>
</dbReference>
<name>A0A2K2FTJ1_9SPHN</name>
<feature type="domain" description="Transposase IS110-like N-terminal" evidence="1">
    <location>
        <begin position="7"/>
        <end position="147"/>
    </location>
</feature>
<dbReference type="NCBIfam" id="NF033542">
    <property type="entry name" value="transpos_IS110"/>
    <property type="match status" value="1"/>
</dbReference>
<dbReference type="Proteomes" id="UP000236327">
    <property type="component" value="Unassembled WGS sequence"/>
</dbReference>
<feature type="domain" description="Transposase IS116/IS110/IS902 C-terminal" evidence="2">
    <location>
        <begin position="213"/>
        <end position="289"/>
    </location>
</feature>
<evidence type="ECO:0000313" key="4">
    <source>
        <dbReference type="Proteomes" id="UP000236327"/>
    </source>
</evidence>
<dbReference type="GO" id="GO:0004803">
    <property type="term" value="F:transposase activity"/>
    <property type="evidence" value="ECO:0007669"/>
    <property type="project" value="InterPro"/>
</dbReference>
<dbReference type="Pfam" id="PF01548">
    <property type="entry name" value="DEDD_Tnp_IS110"/>
    <property type="match status" value="1"/>
</dbReference>
<keyword evidence="4" id="KW-1185">Reference proteome</keyword>
<dbReference type="EMBL" id="LYMM01000086">
    <property type="protein sequence ID" value="PNU02102.1"/>
    <property type="molecule type" value="Genomic_DNA"/>
</dbReference>
<dbReference type="PANTHER" id="PTHR33055:SF3">
    <property type="entry name" value="PUTATIVE TRANSPOSASE FOR IS117-RELATED"/>
    <property type="match status" value="1"/>
</dbReference>
<proteinExistence type="predicted"/>
<evidence type="ECO:0000313" key="3">
    <source>
        <dbReference type="EMBL" id="PNU02102.1"/>
    </source>
</evidence>
<dbReference type="RefSeq" id="WP_103099073.1">
    <property type="nucleotide sequence ID" value="NZ_LYMM01000086.1"/>
</dbReference>